<sequence>MRQIMNNVYLITFTPLDTFFFGGQVSFSDDYYVKSAQFPSPSTIMGALRASMLMKKGYLLQHKKGRFVPAEKSKAAADLTGITALDALDLSQPDFGIIEQISPCFLYQATNNTCDAWFHLPNDIVKFKGSDFYQVVFDNLKGLASNCSNKHASIPLRKKNLTTRILKQKKYNLAPFSVERIFGLIIWQMPNLSITAMTSST</sequence>
<dbReference type="InterPro" id="IPR019117">
    <property type="entry name" value="CRISPR-assoc_protein_Cmr3"/>
</dbReference>
<dbReference type="Pfam" id="PF09700">
    <property type="entry name" value="Cas_Cmr3"/>
    <property type="match status" value="1"/>
</dbReference>
<dbReference type="AlphaFoldDB" id="A0A1V1P7B5"/>
<gene>
    <name evidence="1" type="ORF">OMM_02984</name>
</gene>
<name>A0A1V1P7B5_9BACT</name>
<dbReference type="Proteomes" id="UP000189670">
    <property type="component" value="Unassembled WGS sequence"/>
</dbReference>
<organism evidence="1 2">
    <name type="scientific">Candidatus Magnetoglobus multicellularis str. Araruama</name>
    <dbReference type="NCBI Taxonomy" id="890399"/>
    <lineage>
        <taxon>Bacteria</taxon>
        <taxon>Pseudomonadati</taxon>
        <taxon>Thermodesulfobacteriota</taxon>
        <taxon>Desulfobacteria</taxon>
        <taxon>Desulfobacterales</taxon>
        <taxon>Desulfobacteraceae</taxon>
        <taxon>Candidatus Magnetoglobus</taxon>
    </lineage>
</organism>
<protein>
    <submittedName>
        <fullName evidence="1">Uncharacterized protein</fullName>
    </submittedName>
</protein>
<accession>A0A1V1P7B5</accession>
<proteinExistence type="predicted"/>
<reference evidence="2" key="1">
    <citation type="submission" date="2012-11" db="EMBL/GenBank/DDBJ databases">
        <authorList>
            <person name="Lucero-Rivera Y.E."/>
            <person name="Tovar-Ramirez D."/>
        </authorList>
    </citation>
    <scope>NUCLEOTIDE SEQUENCE [LARGE SCALE GENOMIC DNA]</scope>
    <source>
        <strain evidence="2">Araruama</strain>
    </source>
</reference>
<evidence type="ECO:0000313" key="2">
    <source>
        <dbReference type="Proteomes" id="UP000189670"/>
    </source>
</evidence>
<comment type="caution">
    <text evidence="1">The sequence shown here is derived from an EMBL/GenBank/DDBJ whole genome shotgun (WGS) entry which is preliminary data.</text>
</comment>
<dbReference type="Gene3D" id="3.30.70.2940">
    <property type="match status" value="1"/>
</dbReference>
<evidence type="ECO:0000313" key="1">
    <source>
        <dbReference type="EMBL" id="ETR70789.1"/>
    </source>
</evidence>
<dbReference type="EMBL" id="ATBP01000370">
    <property type="protein sequence ID" value="ETR70789.1"/>
    <property type="molecule type" value="Genomic_DNA"/>
</dbReference>